<reference evidence="1" key="1">
    <citation type="submission" date="2023-03" db="EMBL/GenBank/DDBJ databases">
        <authorList>
            <person name="Shen W."/>
            <person name="Cai J."/>
        </authorList>
    </citation>
    <scope>NUCLEOTIDE SEQUENCE</scope>
    <source>
        <strain evidence="1">B226-2</strain>
    </source>
</reference>
<dbReference type="RefSeq" id="WP_311835811.1">
    <property type="nucleotide sequence ID" value="NZ_JARQBJ010000008.1"/>
</dbReference>
<evidence type="ECO:0000313" key="1">
    <source>
        <dbReference type="EMBL" id="MDT2811334.1"/>
    </source>
</evidence>
<dbReference type="InterPro" id="IPR011050">
    <property type="entry name" value="Pectin_lyase_fold/virulence"/>
</dbReference>
<dbReference type="SUPFAM" id="SSF51126">
    <property type="entry name" value="Pectin lyase-like"/>
    <property type="match status" value="1"/>
</dbReference>
<accession>A0AAW8U026</accession>
<evidence type="ECO:0000313" key="2">
    <source>
        <dbReference type="Proteomes" id="UP001256711"/>
    </source>
</evidence>
<dbReference type="Proteomes" id="UP001256711">
    <property type="component" value="Unassembled WGS sequence"/>
</dbReference>
<dbReference type="EMBL" id="JARQBJ010000008">
    <property type="protein sequence ID" value="MDT2811334.1"/>
    <property type="molecule type" value="Genomic_DNA"/>
</dbReference>
<dbReference type="Pfam" id="PF12541">
    <property type="entry name" value="DUF3737"/>
    <property type="match status" value="1"/>
</dbReference>
<gene>
    <name evidence="1" type="ORF">P7H43_12675</name>
</gene>
<sequence length="189" mass="20953">MATEKQTTIALNSFASSFQVLALITARIVNVASSPTRTASVFPKRNNQAMYNPLISSVVTSDGAKNIIIKNSKLLSKDAFWNCEDVTVYDSTIIGEYLGWNSKNLRFVNCYIESEQGMCHIEYLVIDGAKIINSDLVFEYSTVDINVTSAISNVKNTYLGSITVSEIKELILEQSQVNSIKKCKCTTIR</sequence>
<comment type="caution">
    <text evidence="1">The sequence shown here is derived from an EMBL/GenBank/DDBJ whole genome shotgun (WGS) entry which is preliminary data.</text>
</comment>
<name>A0AAW8U026_9ENTE</name>
<protein>
    <submittedName>
        <fullName evidence="1">DUF3737 family protein</fullName>
    </submittedName>
</protein>
<organism evidence="1 2">
    <name type="scientific">Enterococcus asini</name>
    <dbReference type="NCBI Taxonomy" id="57732"/>
    <lineage>
        <taxon>Bacteria</taxon>
        <taxon>Bacillati</taxon>
        <taxon>Bacillota</taxon>
        <taxon>Bacilli</taxon>
        <taxon>Lactobacillales</taxon>
        <taxon>Enterococcaceae</taxon>
        <taxon>Enterococcus</taxon>
    </lineage>
</organism>
<dbReference type="InterPro" id="IPR022208">
    <property type="entry name" value="DUF3737"/>
</dbReference>
<proteinExistence type="predicted"/>
<dbReference type="AlphaFoldDB" id="A0AAW8U026"/>